<dbReference type="GO" id="GO:0035243">
    <property type="term" value="F:protein-arginine omega-N symmetric methyltransferase activity"/>
    <property type="evidence" value="ECO:0007669"/>
    <property type="project" value="TreeGrafter"/>
</dbReference>
<dbReference type="InterPro" id="IPR038375">
    <property type="entry name" value="NDUFAF7_sf"/>
</dbReference>
<dbReference type="EMBL" id="LC066397">
    <property type="protein sequence ID" value="BAT31248.1"/>
    <property type="molecule type" value="Genomic_DNA"/>
</dbReference>
<protein>
    <recommendedName>
        <fullName evidence="4">ATP synthase beta subunit/transription termination factor rho</fullName>
    </recommendedName>
</protein>
<organism evidence="3">
    <name type="scientific">Fulvimarina pelagi</name>
    <dbReference type="NCBI Taxonomy" id="217511"/>
    <lineage>
        <taxon>Bacteria</taxon>
        <taxon>Pseudomonadati</taxon>
        <taxon>Pseudomonadota</taxon>
        <taxon>Alphaproteobacteria</taxon>
        <taxon>Hyphomicrobiales</taxon>
        <taxon>Aurantimonadaceae</taxon>
        <taxon>Fulvimarina</taxon>
    </lineage>
</organism>
<dbReference type="InterPro" id="IPR029063">
    <property type="entry name" value="SAM-dependent_MTases_sf"/>
</dbReference>
<dbReference type="InterPro" id="IPR003788">
    <property type="entry name" value="NDUFAF7"/>
</dbReference>
<accession>A0A0P0Z9S6</accession>
<dbReference type="SUPFAM" id="SSF53335">
    <property type="entry name" value="S-adenosyl-L-methionine-dependent methyltransferases"/>
    <property type="match status" value="1"/>
</dbReference>
<evidence type="ECO:0000256" key="1">
    <source>
        <dbReference type="ARBA" id="ARBA00022603"/>
    </source>
</evidence>
<dbReference type="Gene3D" id="3.40.50.12710">
    <property type="match status" value="1"/>
</dbReference>
<dbReference type="GO" id="GO:0032259">
    <property type="term" value="P:methylation"/>
    <property type="evidence" value="ECO:0007669"/>
    <property type="project" value="UniProtKB-KW"/>
</dbReference>
<dbReference type="AlphaFoldDB" id="A0A0P0Z9S6"/>
<dbReference type="PANTHER" id="PTHR12049:SF7">
    <property type="entry name" value="PROTEIN ARGININE METHYLTRANSFERASE NDUFAF7, MITOCHONDRIAL"/>
    <property type="match status" value="1"/>
</dbReference>
<dbReference type="Pfam" id="PF02636">
    <property type="entry name" value="Methyltransf_28"/>
    <property type="match status" value="1"/>
</dbReference>
<evidence type="ECO:0008006" key="4">
    <source>
        <dbReference type="Google" id="ProtNLM"/>
    </source>
</evidence>
<proteinExistence type="predicted"/>
<keyword evidence="2" id="KW-0808">Transferase</keyword>
<keyword evidence="1" id="KW-0489">Methyltransferase</keyword>
<evidence type="ECO:0000313" key="3">
    <source>
        <dbReference type="EMBL" id="BAT31248.1"/>
    </source>
</evidence>
<name>A0A0P0Z9S6_9HYPH</name>
<evidence type="ECO:0000256" key="2">
    <source>
        <dbReference type="ARBA" id="ARBA00022679"/>
    </source>
</evidence>
<sequence length="370" mass="40412">MTSVLSEKITQEIRERGPMTVERFWEIALFDRRHGYYSAHEPFGRAGDFTTAPEISQMFGELIGAWCAGAWVQLGRPVPFLLTEIGPGRGTLMADLLRTLRRTAPDCLAAARIRLVETSERLAALQASRLEGFDLPIKRVRRIGELEEMPAVVVANELFDAVPIRQTVFHEGRWHERTIELQNDGSLGFAMGKTLDSLPACLSVIKMHGIEDGAIAEFSPAREGLAAELGARLRRTSGAGLFIDYGHAQTAVGDTFQAVAAHRYVPVLDNPGEADLTSHVDFESLTRRFGEAGLTSSPVRTQGEFLLSLGLLERAGRLGAPLDEAGRDRIRMDVQRLAGSGPEDMGDLFKVFAVASAPLDIPPFSMGNGD</sequence>
<dbReference type="RefSeq" id="WP_007065792.1">
    <property type="nucleotide sequence ID" value="NZ_BBWO01000005.1"/>
</dbReference>
<reference evidence="3" key="1">
    <citation type="journal article" date="2015" name="Proc. Natl. Acad. Sci. U.S.A.">
        <title>Bacterial clade with the ribosomal RNA operon on a small plasmid rather than the chromosome.</title>
        <authorList>
            <person name="Anda M."/>
            <person name="Ohtsubo Y."/>
            <person name="Okubo T."/>
            <person name="Sugawara M."/>
            <person name="Nagata Y."/>
            <person name="Tsuda M."/>
            <person name="Minamisawa K."/>
            <person name="Mitsui H."/>
        </authorList>
    </citation>
    <scope>NUCLEOTIDE SEQUENCE</scope>
    <source>
        <strain evidence="3">DSM 15513</strain>
    </source>
</reference>
<dbReference type="PANTHER" id="PTHR12049">
    <property type="entry name" value="PROTEIN ARGININE METHYLTRANSFERASE NDUFAF7, MITOCHONDRIAL"/>
    <property type="match status" value="1"/>
</dbReference>